<comment type="caution">
    <text evidence="1">The sequence shown here is derived from an EMBL/GenBank/DDBJ whole genome shotgun (WGS) entry which is preliminary data.</text>
</comment>
<gene>
    <name evidence="1" type="primary">PCF11_3</name>
    <name evidence="1" type="ORF">LPJ66_011714</name>
</gene>
<evidence type="ECO:0000313" key="2">
    <source>
        <dbReference type="Proteomes" id="UP001150581"/>
    </source>
</evidence>
<feature type="non-terminal residue" evidence="1">
    <location>
        <position position="1"/>
    </location>
</feature>
<dbReference type="EMBL" id="JANBPG010003749">
    <property type="protein sequence ID" value="KAJ1879334.1"/>
    <property type="molecule type" value="Genomic_DNA"/>
</dbReference>
<protein>
    <submittedName>
        <fullName evidence="1">mRNA 3' end processing factor</fullName>
    </submittedName>
</protein>
<evidence type="ECO:0000313" key="1">
    <source>
        <dbReference type="EMBL" id="KAJ1879334.1"/>
    </source>
</evidence>
<keyword evidence="2" id="KW-1185">Reference proteome</keyword>
<sequence length="395" mass="43487">LAKLTFSSKPIINELSKKAEANVAEAETIITAIENHLRFTVPKLKLPAFYLLDSIIKNVGGMYVSLLHGRIGKIFVEMWKSVDDEVKGNMERTMRTWRHGFEGGHKNVFPDFVLRKIEEDINRLKAKAKDLTPTLPETKGEDLLDDLTKIQSYGKKHALEQRQQLIQREVIARADRYANVAGQDHAANKRRRMPEQERPIHNQDLLREVSNALVKKQVELYRCPSDVVLFSAINALKKIKASVAETTLSPERVREIRRQLLDLDSTSSADAANPQNNNNNARAQWHAGNGAPGSTRSTTPPHPPPAHVMAGSVRRDSSSQSTAFPSPQGHSASHGGRVGSLITQSPGAAMPTDANQLLQNLMSRPDLMSSLSKVAPGLSTSLGALLVPQNQGSGY</sequence>
<organism evidence="1 2">
    <name type="scientific">Kickxella alabastrina</name>
    <dbReference type="NCBI Taxonomy" id="61397"/>
    <lineage>
        <taxon>Eukaryota</taxon>
        <taxon>Fungi</taxon>
        <taxon>Fungi incertae sedis</taxon>
        <taxon>Zoopagomycota</taxon>
        <taxon>Kickxellomycotina</taxon>
        <taxon>Kickxellomycetes</taxon>
        <taxon>Kickxellales</taxon>
        <taxon>Kickxellaceae</taxon>
        <taxon>Kickxella</taxon>
    </lineage>
</organism>
<dbReference type="Proteomes" id="UP001150581">
    <property type="component" value="Unassembled WGS sequence"/>
</dbReference>
<reference evidence="1" key="1">
    <citation type="submission" date="2022-07" db="EMBL/GenBank/DDBJ databases">
        <title>Phylogenomic reconstructions and comparative analyses of Kickxellomycotina fungi.</title>
        <authorList>
            <person name="Reynolds N.K."/>
            <person name="Stajich J.E."/>
            <person name="Barry K."/>
            <person name="Grigoriev I.V."/>
            <person name="Crous P."/>
            <person name="Smith M.E."/>
        </authorList>
    </citation>
    <scope>NUCLEOTIDE SEQUENCE</scope>
    <source>
        <strain evidence="1">Benny 63K</strain>
    </source>
</reference>
<name>A0ACC1HXJ4_9FUNG</name>
<accession>A0ACC1HXJ4</accession>
<feature type="non-terminal residue" evidence="1">
    <location>
        <position position="395"/>
    </location>
</feature>
<proteinExistence type="predicted"/>